<feature type="domain" description="FecR N-terminal" evidence="2">
    <location>
        <begin position="26"/>
        <end position="64"/>
    </location>
</feature>
<reference evidence="3 4" key="1">
    <citation type="submission" date="2024-08" db="EMBL/GenBank/DDBJ databases">
        <authorList>
            <person name="Lu H."/>
        </authorList>
    </citation>
    <scope>NUCLEOTIDE SEQUENCE [LARGE SCALE GENOMIC DNA]</scope>
    <source>
        <strain evidence="3 4">LYH14W</strain>
    </source>
</reference>
<accession>A0ABW7EZE2</accession>
<dbReference type="Pfam" id="PF04773">
    <property type="entry name" value="FecR"/>
    <property type="match status" value="1"/>
</dbReference>
<dbReference type="Gene3D" id="2.60.120.1440">
    <property type="match status" value="1"/>
</dbReference>
<evidence type="ECO:0000259" key="2">
    <source>
        <dbReference type="Pfam" id="PF16220"/>
    </source>
</evidence>
<dbReference type="Proteomes" id="UP001606210">
    <property type="component" value="Unassembled WGS sequence"/>
</dbReference>
<dbReference type="PIRSF" id="PIRSF018266">
    <property type="entry name" value="FecR"/>
    <property type="match status" value="1"/>
</dbReference>
<keyword evidence="4" id="KW-1185">Reference proteome</keyword>
<evidence type="ECO:0000313" key="3">
    <source>
        <dbReference type="EMBL" id="MFG6429650.1"/>
    </source>
</evidence>
<dbReference type="Pfam" id="PF16220">
    <property type="entry name" value="DUF4880"/>
    <property type="match status" value="1"/>
</dbReference>
<dbReference type="PANTHER" id="PTHR30273:SF2">
    <property type="entry name" value="PROTEIN FECR"/>
    <property type="match status" value="1"/>
</dbReference>
<protein>
    <submittedName>
        <fullName evidence="3">FecR family protein</fullName>
    </submittedName>
</protein>
<dbReference type="PANTHER" id="PTHR30273">
    <property type="entry name" value="PERIPLASMIC SIGNAL SENSOR AND SIGMA FACTOR ACTIVATOR FECR-RELATED"/>
    <property type="match status" value="1"/>
</dbReference>
<evidence type="ECO:0000313" key="4">
    <source>
        <dbReference type="Proteomes" id="UP001606210"/>
    </source>
</evidence>
<dbReference type="RefSeq" id="WP_394477264.1">
    <property type="nucleotide sequence ID" value="NZ_JBIGHV010000002.1"/>
</dbReference>
<sequence length="348" mass="37574">MKRRQASAAAADPEGPPLVPKDVAAEAAVWITRLHGGHRTPQMEQECRAWQTRSAAHRLAFERCTDTWQDVASLTLAGYATATATRELAGSRRAGRSWTRRSGLAVALVLVASALALQPLKAGDAYDTGVGEQRIVVLRDGTRLSLNTSTRIQVDFAEAQRTVKVERGEALFEVAKDASRPFVVHAAGTEVVATGTAFLVQASPAAKPGDQALAVTLVEGQVVVRSAASEGRLLEKPWVMVPGQRLRLSRSDEAQRPATATRVDRPQMDQVLAWRRGEAHFDNVALLEAVDEMNRYDRVPIVVSGTAGERRVSGVVKTGDNASFAEAMASLHGLVVRNHGDRLELIQP</sequence>
<dbReference type="InterPro" id="IPR006860">
    <property type="entry name" value="FecR"/>
</dbReference>
<evidence type="ECO:0000259" key="1">
    <source>
        <dbReference type="Pfam" id="PF04773"/>
    </source>
</evidence>
<comment type="caution">
    <text evidence="3">The sequence shown here is derived from an EMBL/GenBank/DDBJ whole genome shotgun (WGS) entry which is preliminary data.</text>
</comment>
<dbReference type="InterPro" id="IPR012373">
    <property type="entry name" value="Ferrdict_sens_TM"/>
</dbReference>
<organism evidence="3 4">
    <name type="scientific">Pelomonas parva</name>
    <dbReference type="NCBI Taxonomy" id="3299032"/>
    <lineage>
        <taxon>Bacteria</taxon>
        <taxon>Pseudomonadati</taxon>
        <taxon>Pseudomonadota</taxon>
        <taxon>Betaproteobacteria</taxon>
        <taxon>Burkholderiales</taxon>
        <taxon>Sphaerotilaceae</taxon>
        <taxon>Roseateles</taxon>
    </lineage>
</organism>
<gene>
    <name evidence="3" type="ORF">ACG00Y_06995</name>
</gene>
<feature type="domain" description="FecR protein" evidence="1">
    <location>
        <begin position="124"/>
        <end position="222"/>
    </location>
</feature>
<dbReference type="InterPro" id="IPR032623">
    <property type="entry name" value="FecR_N"/>
</dbReference>
<proteinExistence type="predicted"/>
<name>A0ABW7EZE2_9BURK</name>
<dbReference type="EMBL" id="JBIGHV010000002">
    <property type="protein sequence ID" value="MFG6429650.1"/>
    <property type="molecule type" value="Genomic_DNA"/>
</dbReference>